<protein>
    <submittedName>
        <fullName evidence="7">Lysine transporter LysE</fullName>
    </submittedName>
</protein>
<keyword evidence="8" id="KW-1185">Reference proteome</keyword>
<comment type="subcellular location">
    <subcellularLocation>
        <location evidence="1">Cell membrane</location>
        <topology evidence="1">Multi-pass membrane protein</topology>
    </subcellularLocation>
</comment>
<evidence type="ECO:0000256" key="5">
    <source>
        <dbReference type="ARBA" id="ARBA00023136"/>
    </source>
</evidence>
<dbReference type="EMBL" id="LQRA01000002">
    <property type="protein sequence ID" value="KZE84299.1"/>
    <property type="molecule type" value="Genomic_DNA"/>
</dbReference>
<keyword evidence="3 6" id="KW-0812">Transmembrane</keyword>
<name>A0A164AP02_9BACL</name>
<keyword evidence="5 6" id="KW-0472">Membrane</keyword>
<organism evidence="7 8">
    <name type="scientific">Paenibacillus elgii</name>
    <dbReference type="NCBI Taxonomy" id="189691"/>
    <lineage>
        <taxon>Bacteria</taxon>
        <taxon>Bacillati</taxon>
        <taxon>Bacillota</taxon>
        <taxon>Bacilli</taxon>
        <taxon>Bacillales</taxon>
        <taxon>Paenibacillaceae</taxon>
        <taxon>Paenibacillus</taxon>
    </lineage>
</organism>
<feature type="transmembrane region" description="Helical" evidence="6">
    <location>
        <begin position="101"/>
        <end position="124"/>
    </location>
</feature>
<keyword evidence="2" id="KW-1003">Cell membrane</keyword>
<dbReference type="GO" id="GO:0005886">
    <property type="term" value="C:plasma membrane"/>
    <property type="evidence" value="ECO:0007669"/>
    <property type="project" value="UniProtKB-SubCell"/>
</dbReference>
<dbReference type="InterPro" id="IPR001123">
    <property type="entry name" value="LeuE-type"/>
</dbReference>
<evidence type="ECO:0000256" key="4">
    <source>
        <dbReference type="ARBA" id="ARBA00022989"/>
    </source>
</evidence>
<evidence type="ECO:0000256" key="1">
    <source>
        <dbReference type="ARBA" id="ARBA00004651"/>
    </source>
</evidence>
<evidence type="ECO:0000313" key="8">
    <source>
        <dbReference type="Proteomes" id="UP000076563"/>
    </source>
</evidence>
<gene>
    <name evidence="7" type="ORF">AV654_07060</name>
</gene>
<evidence type="ECO:0000313" key="7">
    <source>
        <dbReference type="EMBL" id="KZE84299.1"/>
    </source>
</evidence>
<feature type="transmembrane region" description="Helical" evidence="6">
    <location>
        <begin position="164"/>
        <end position="186"/>
    </location>
</feature>
<evidence type="ECO:0000256" key="6">
    <source>
        <dbReference type="SAM" id="Phobius"/>
    </source>
</evidence>
<dbReference type="AlphaFoldDB" id="A0A164AP02"/>
<dbReference type="PANTHER" id="PTHR30086:SF20">
    <property type="entry name" value="ARGININE EXPORTER PROTEIN ARGO-RELATED"/>
    <property type="match status" value="1"/>
</dbReference>
<accession>A0A164AP02</accession>
<sequence>MMLQLAIGPICIFIFQIASLRGFFAAETGVLGVTLIDGLFIVAAILGIATVMEKQNMRWGLRLFGATVLFIFGLNMVLSLININLLPSLSIANFGDTNHAFVYVILLTVSNPLTIIFWAGVFSTKVAEENMKREHIYVFGFGAWFAAVFFLTLVAFMGSLTREFISPFVLQVLNGFVGAAFIYFALKMVLQKNG</sequence>
<evidence type="ECO:0000256" key="2">
    <source>
        <dbReference type="ARBA" id="ARBA00022475"/>
    </source>
</evidence>
<dbReference type="STRING" id="1007103.GCA_000213315_03024"/>
<dbReference type="GO" id="GO:0015171">
    <property type="term" value="F:amino acid transmembrane transporter activity"/>
    <property type="evidence" value="ECO:0007669"/>
    <property type="project" value="TreeGrafter"/>
</dbReference>
<dbReference type="OrthoDB" id="7874789at2"/>
<dbReference type="RefSeq" id="WP_063177794.1">
    <property type="nucleotide sequence ID" value="NZ_LQRA01000002.1"/>
</dbReference>
<reference evidence="8" key="1">
    <citation type="submission" date="2016-01" db="EMBL/GenBank/DDBJ databases">
        <title>Draft genome of Chromobacterium sp. F49.</title>
        <authorList>
            <person name="Hong K.W."/>
        </authorList>
    </citation>
    <scope>NUCLEOTIDE SEQUENCE [LARGE SCALE GENOMIC DNA]</scope>
    <source>
        <strain evidence="8">M63</strain>
    </source>
</reference>
<feature type="transmembrane region" description="Helical" evidence="6">
    <location>
        <begin position="63"/>
        <end position="81"/>
    </location>
</feature>
<dbReference type="Proteomes" id="UP000076563">
    <property type="component" value="Unassembled WGS sequence"/>
</dbReference>
<keyword evidence="4 6" id="KW-1133">Transmembrane helix</keyword>
<dbReference type="Pfam" id="PF01810">
    <property type="entry name" value="LysE"/>
    <property type="match status" value="1"/>
</dbReference>
<feature type="transmembrane region" description="Helical" evidence="6">
    <location>
        <begin position="30"/>
        <end position="51"/>
    </location>
</feature>
<proteinExistence type="predicted"/>
<dbReference type="PANTHER" id="PTHR30086">
    <property type="entry name" value="ARGININE EXPORTER PROTEIN ARGO"/>
    <property type="match status" value="1"/>
</dbReference>
<feature type="transmembrane region" description="Helical" evidence="6">
    <location>
        <begin position="136"/>
        <end position="158"/>
    </location>
</feature>
<comment type="caution">
    <text evidence="7">The sequence shown here is derived from an EMBL/GenBank/DDBJ whole genome shotgun (WGS) entry which is preliminary data.</text>
</comment>
<evidence type="ECO:0000256" key="3">
    <source>
        <dbReference type="ARBA" id="ARBA00022692"/>
    </source>
</evidence>